<accession>A0A0H3KS82</accession>
<protein>
    <submittedName>
        <fullName evidence="6">Fructose-6-phosphate aldolase 2 FsaB</fullName>
    </submittedName>
</protein>
<gene>
    <name evidence="6" type="primary">fsaB</name>
    <name evidence="6" type="ordered locus">PAJ_0177</name>
</gene>
<dbReference type="KEGG" id="paj:PAJ_0177"/>
<evidence type="ECO:0000256" key="3">
    <source>
        <dbReference type="ARBA" id="ARBA00022490"/>
    </source>
</evidence>
<keyword evidence="4" id="KW-0704">Schiff base</keyword>
<sequence>MELYIDSADTLAIHDLVNVLPVNGVTTNPSLVAKSGVELTKLISELRTILGNEKLIFAQVLAKDTPTIIREAQYLHELCANMVVKIPVDRAGLAAITQLKQRNIPTLGTAIYSTSQAMLAAFAGADYIAPYFNRMENNNINAKQAVSDMQQFIQLHKMECKILAASFKNTTQVADCLLSGAAAVTLPVDVMCEMFNSPLAKHAIDDFSHDWNRAFNRLQLMI</sequence>
<reference evidence="7" key="1">
    <citation type="journal article" date="2012" name="Appl. Microbiol. Biotechnol.">
        <title>The complete genome sequence of Pantoea ananatis AJ13355, an organism with great biotechnological potential.</title>
        <authorList>
            <person name="Hara Y."/>
            <person name="Kadotani N."/>
            <person name="Izui H."/>
            <person name="Katashkina J.I."/>
            <person name="Kuvaeva T.M."/>
            <person name="Andreeva I.G."/>
            <person name="Golubeva L.I."/>
            <person name="Malko D.B."/>
            <person name="Makeev V.J."/>
            <person name="Mashko S.V."/>
            <person name="Kozlov Y.I."/>
        </authorList>
    </citation>
    <scope>NUCLEOTIDE SEQUENCE [LARGE SCALE GENOMIC DNA]</scope>
    <source>
        <strain evidence="7">AJ13355</strain>
    </source>
</reference>
<comment type="catalytic activity">
    <reaction evidence="5">
        <text>beta-D-fructose 6-phosphate = dihydroxyacetone + D-glyceraldehyde 3-phosphate</text>
        <dbReference type="Rhea" id="RHEA:28002"/>
        <dbReference type="ChEBI" id="CHEBI:16016"/>
        <dbReference type="ChEBI" id="CHEBI:57634"/>
        <dbReference type="ChEBI" id="CHEBI:59776"/>
    </reaction>
</comment>
<dbReference type="InterPro" id="IPR001585">
    <property type="entry name" value="TAL/FSA"/>
</dbReference>
<dbReference type="EMBL" id="AP012032">
    <property type="protein sequence ID" value="BAK10257.1"/>
    <property type="molecule type" value="Genomic_DNA"/>
</dbReference>
<evidence type="ECO:0000313" key="7">
    <source>
        <dbReference type="Proteomes" id="UP000006690"/>
    </source>
</evidence>
<dbReference type="HOGENOM" id="CLU_079764_2_0_6"/>
<dbReference type="PANTHER" id="PTHR10683:SF40">
    <property type="entry name" value="FRUCTOSE-6-PHOSPHATE ALDOLASE 1-RELATED"/>
    <property type="match status" value="1"/>
</dbReference>
<proteinExistence type="inferred from homology"/>
<dbReference type="eggNOG" id="COG0176">
    <property type="taxonomic scope" value="Bacteria"/>
</dbReference>
<dbReference type="InterPro" id="IPR018225">
    <property type="entry name" value="Transaldolase_AS"/>
</dbReference>
<dbReference type="CDD" id="cd00956">
    <property type="entry name" value="Transaldolase_FSA"/>
    <property type="match status" value="1"/>
</dbReference>
<evidence type="ECO:0000313" key="6">
    <source>
        <dbReference type="EMBL" id="BAK10257.1"/>
    </source>
</evidence>
<dbReference type="PROSITE" id="PS01054">
    <property type="entry name" value="TRANSALDOLASE_1"/>
    <property type="match status" value="1"/>
</dbReference>
<dbReference type="Pfam" id="PF00923">
    <property type="entry name" value="TAL_FSA"/>
    <property type="match status" value="1"/>
</dbReference>
<dbReference type="InterPro" id="IPR013785">
    <property type="entry name" value="Aldolase_TIM"/>
</dbReference>
<evidence type="ECO:0000256" key="4">
    <source>
        <dbReference type="ARBA" id="ARBA00023270"/>
    </source>
</evidence>
<dbReference type="AlphaFoldDB" id="A0A0H3KS82"/>
<dbReference type="RefSeq" id="WP_013024723.1">
    <property type="nucleotide sequence ID" value="NC_017531.2"/>
</dbReference>
<name>A0A0H3KS82_PANAA</name>
<dbReference type="PANTHER" id="PTHR10683">
    <property type="entry name" value="TRANSALDOLASE"/>
    <property type="match status" value="1"/>
</dbReference>
<evidence type="ECO:0000256" key="2">
    <source>
        <dbReference type="ARBA" id="ARBA00005763"/>
    </source>
</evidence>
<dbReference type="Gene3D" id="3.20.20.70">
    <property type="entry name" value="Aldolase class I"/>
    <property type="match status" value="1"/>
</dbReference>
<dbReference type="GO" id="GO:0005975">
    <property type="term" value="P:carbohydrate metabolic process"/>
    <property type="evidence" value="ECO:0007669"/>
    <property type="project" value="InterPro"/>
</dbReference>
<dbReference type="InterPro" id="IPR033919">
    <property type="entry name" value="TSA/FSA_arc/bac"/>
</dbReference>
<comment type="similarity">
    <text evidence="2">Belongs to the transaldolase family. Type 3A subfamily.</text>
</comment>
<dbReference type="GO" id="GO:0005737">
    <property type="term" value="C:cytoplasm"/>
    <property type="evidence" value="ECO:0007669"/>
    <property type="project" value="UniProtKB-SubCell"/>
</dbReference>
<dbReference type="OrthoDB" id="9807051at2"/>
<dbReference type="FunFam" id="3.20.20.70:FF:000018">
    <property type="entry name" value="Probable transaldolase"/>
    <property type="match status" value="1"/>
</dbReference>
<dbReference type="GO" id="GO:0097023">
    <property type="term" value="F:fructose 6-phosphate aldolase activity"/>
    <property type="evidence" value="ECO:0007669"/>
    <property type="project" value="RHEA"/>
</dbReference>
<dbReference type="GO" id="GO:0042182">
    <property type="term" value="P:ketone catabolic process"/>
    <property type="evidence" value="ECO:0007669"/>
    <property type="project" value="UniProtKB-ARBA"/>
</dbReference>
<dbReference type="SUPFAM" id="SSF51569">
    <property type="entry name" value="Aldolase"/>
    <property type="match status" value="1"/>
</dbReference>
<comment type="subcellular location">
    <subcellularLocation>
        <location evidence="1">Cytoplasm</location>
    </subcellularLocation>
</comment>
<dbReference type="Proteomes" id="UP000006690">
    <property type="component" value="Chromosome"/>
</dbReference>
<keyword evidence="3" id="KW-0963">Cytoplasm</keyword>
<evidence type="ECO:0000256" key="1">
    <source>
        <dbReference type="ARBA" id="ARBA00004496"/>
    </source>
</evidence>
<dbReference type="PATRIC" id="fig|932677.3.peg.186"/>
<organism evidence="6 7">
    <name type="scientific">Pantoea ananatis (strain AJ13355)</name>
    <dbReference type="NCBI Taxonomy" id="932677"/>
    <lineage>
        <taxon>Bacteria</taxon>
        <taxon>Pseudomonadati</taxon>
        <taxon>Pseudomonadota</taxon>
        <taxon>Gammaproteobacteria</taxon>
        <taxon>Enterobacterales</taxon>
        <taxon>Erwiniaceae</taxon>
        <taxon>Pantoea</taxon>
    </lineage>
</organism>
<evidence type="ECO:0000256" key="5">
    <source>
        <dbReference type="ARBA" id="ARBA00048809"/>
    </source>
</evidence>